<protein>
    <submittedName>
        <fullName evidence="3">Uncharacterized protein</fullName>
    </submittedName>
</protein>
<evidence type="ECO:0000313" key="4">
    <source>
        <dbReference type="Proteomes" id="UP001589613"/>
    </source>
</evidence>
<keyword evidence="2" id="KW-0472">Membrane</keyword>
<comment type="caution">
    <text evidence="3">The sequence shown here is derived from an EMBL/GenBank/DDBJ whole genome shotgun (WGS) entry which is preliminary data.</text>
</comment>
<feature type="region of interest" description="Disordered" evidence="1">
    <location>
        <begin position="731"/>
        <end position="759"/>
    </location>
</feature>
<sequence>MSDRELTTLLDRAAAHTPPMDVPVQAVLATGSRRVRRRRATAGALGVGAFALVGALWLGGPGGGAPTGTPDLSPAGQVWEQGEPVDGVLFTGVTTYDEDRVEHDYHAELARPVPDGPVVLELSDLGRQVESVPARTVLPGLDVFAGDRMTVAVWREPEEAITSVPLVGPHDPGGPSGVSYVEVGGGTLAWAAWEADVQPLPEQILDVYLVGEKDVVALSGAPVGAEVLRAGGERAVAFADESRGVWGYALDDDRPERQVSGLHHLGGAPALTGSTGLGDDGGQLVVAVLPEGAQDVQVAPPAGGEGQDGSVDAASVVLAGRPVVLTVTTPGETGDPGGVEVAFTLGGVRTALDRHAQDLFTLEGPSGPLSVDPDPDDPGTVVLTAQEDGQEVARVPAGQLGRGPTTTTVDGSVVVLAAGWEPGATVLSDARVQVTGEDGPEWVRPQDVAQLVLGDGTLVTALALDVADAGSVVGVGRSVDDRVEAWEPPALVSSGVELRRDPDGQLVPFVGGDPLPRVDDGDLGEVRHHAGPGSEAGLLVVPDLGPGRTAVPLVRGDQDRLVADPGAVRQVDRLEIEDAPGGGARSEAVLWLDASLVGAGGSLVDGLAVADAEADEAANSWSLLGSTRSASVAFEPSAVATVSPDLGLWLLYPLGSVDPVLLQVGRVGESLLQLAGDDPAAVTLAAVLPVGSTARLVGPDVEGGVGASAVHDLGEGVPLQLAVWTVQVPGGGTPTDRGAGLDTDGDGTVDVPLTPPSAG</sequence>
<evidence type="ECO:0000313" key="3">
    <source>
        <dbReference type="EMBL" id="MFB9731006.1"/>
    </source>
</evidence>
<reference evidence="3 4" key="1">
    <citation type="submission" date="2024-09" db="EMBL/GenBank/DDBJ databases">
        <authorList>
            <person name="Sun Q."/>
            <person name="Mori K."/>
        </authorList>
    </citation>
    <scope>NUCLEOTIDE SEQUENCE [LARGE SCALE GENOMIC DNA]</scope>
    <source>
        <strain evidence="3 4">JCM 12763</strain>
    </source>
</reference>
<feature type="compositionally biased region" description="Low complexity" evidence="1">
    <location>
        <begin position="735"/>
        <end position="752"/>
    </location>
</feature>
<proteinExistence type="predicted"/>
<evidence type="ECO:0000256" key="1">
    <source>
        <dbReference type="SAM" id="MobiDB-lite"/>
    </source>
</evidence>
<evidence type="ECO:0000256" key="2">
    <source>
        <dbReference type="SAM" id="Phobius"/>
    </source>
</evidence>
<organism evidence="3 4">
    <name type="scientific">Ornithinimicrobium kibberense</name>
    <dbReference type="NCBI Taxonomy" id="282060"/>
    <lineage>
        <taxon>Bacteria</taxon>
        <taxon>Bacillati</taxon>
        <taxon>Actinomycetota</taxon>
        <taxon>Actinomycetes</taxon>
        <taxon>Micrococcales</taxon>
        <taxon>Ornithinimicrobiaceae</taxon>
        <taxon>Ornithinimicrobium</taxon>
    </lineage>
</organism>
<dbReference type="EMBL" id="JBHMAX010000006">
    <property type="protein sequence ID" value="MFB9731006.1"/>
    <property type="molecule type" value="Genomic_DNA"/>
</dbReference>
<gene>
    <name evidence="3" type="ORF">ACFFN0_02990</name>
</gene>
<keyword evidence="2" id="KW-1133">Transmembrane helix</keyword>
<dbReference type="Proteomes" id="UP001589613">
    <property type="component" value="Unassembled WGS sequence"/>
</dbReference>
<dbReference type="RefSeq" id="WP_141337316.1">
    <property type="nucleotide sequence ID" value="NZ_JBHMAX010000006.1"/>
</dbReference>
<keyword evidence="2" id="KW-0812">Transmembrane</keyword>
<name>A0ABV5UZM1_9MICO</name>
<keyword evidence="4" id="KW-1185">Reference proteome</keyword>
<accession>A0ABV5UZM1</accession>
<feature type="transmembrane region" description="Helical" evidence="2">
    <location>
        <begin position="42"/>
        <end position="60"/>
    </location>
</feature>